<evidence type="ECO:0000256" key="6">
    <source>
        <dbReference type="ARBA" id="ARBA00023134"/>
    </source>
</evidence>
<keyword evidence="11" id="KW-1185">Reference proteome</keyword>
<feature type="binding site" evidence="8">
    <location>
        <position position="96"/>
    </location>
    <ligand>
        <name>Mg(2+)</name>
        <dbReference type="ChEBI" id="CHEBI:18420"/>
    </ligand>
</feature>
<accession>A0ABM6RNQ7</accession>
<evidence type="ECO:0000256" key="8">
    <source>
        <dbReference type="HAMAP-Rule" id="MF_00316"/>
    </source>
</evidence>
<feature type="binding site" evidence="8">
    <location>
        <begin position="10"/>
        <end position="12"/>
    </location>
    <ligand>
        <name>GTP</name>
        <dbReference type="ChEBI" id="CHEBI:37565"/>
    </ligand>
</feature>
<dbReference type="InterPro" id="IPR029044">
    <property type="entry name" value="Nucleotide-diphossugar_trans"/>
</dbReference>
<comment type="similarity">
    <text evidence="8">Belongs to the MobA family.</text>
</comment>
<dbReference type="PANTHER" id="PTHR19136:SF81">
    <property type="entry name" value="MOLYBDENUM COFACTOR GUANYLYLTRANSFERASE"/>
    <property type="match status" value="1"/>
</dbReference>
<evidence type="ECO:0000313" key="11">
    <source>
        <dbReference type="Proteomes" id="UP000325292"/>
    </source>
</evidence>
<keyword evidence="1 8" id="KW-0963">Cytoplasm</keyword>
<organism evidence="10 11">
    <name type="scientific">Sulfobacillus thermotolerans</name>
    <dbReference type="NCBI Taxonomy" id="338644"/>
    <lineage>
        <taxon>Bacteria</taxon>
        <taxon>Bacillati</taxon>
        <taxon>Bacillota</taxon>
        <taxon>Clostridia</taxon>
        <taxon>Eubacteriales</taxon>
        <taxon>Clostridiales Family XVII. Incertae Sedis</taxon>
        <taxon>Sulfobacillus</taxon>
    </lineage>
</organism>
<evidence type="ECO:0000259" key="9">
    <source>
        <dbReference type="Pfam" id="PF12804"/>
    </source>
</evidence>
<feature type="binding site" evidence="8">
    <location>
        <position position="67"/>
    </location>
    <ligand>
        <name>GTP</name>
        <dbReference type="ChEBI" id="CHEBI:37565"/>
    </ligand>
</feature>
<keyword evidence="7 8" id="KW-0501">Molybdenum cofactor biosynthesis</keyword>
<evidence type="ECO:0000256" key="4">
    <source>
        <dbReference type="ARBA" id="ARBA00022741"/>
    </source>
</evidence>
<feature type="binding site" evidence="8">
    <location>
        <position position="96"/>
    </location>
    <ligand>
        <name>GTP</name>
        <dbReference type="ChEBI" id="CHEBI:37565"/>
    </ligand>
</feature>
<evidence type="ECO:0000256" key="2">
    <source>
        <dbReference type="ARBA" id="ARBA00022679"/>
    </source>
</evidence>
<comment type="catalytic activity">
    <reaction evidence="8">
        <text>Mo-molybdopterin + GTP + H(+) = Mo-molybdopterin guanine dinucleotide + diphosphate</text>
        <dbReference type="Rhea" id="RHEA:34243"/>
        <dbReference type="ChEBI" id="CHEBI:15378"/>
        <dbReference type="ChEBI" id="CHEBI:33019"/>
        <dbReference type="ChEBI" id="CHEBI:37565"/>
        <dbReference type="ChEBI" id="CHEBI:71302"/>
        <dbReference type="ChEBI" id="CHEBI:71310"/>
        <dbReference type="EC" id="2.7.7.77"/>
    </reaction>
</comment>
<keyword evidence="3 8" id="KW-0479">Metal-binding</keyword>
<dbReference type="EMBL" id="CP019454">
    <property type="protein sequence ID" value="AUW92999.1"/>
    <property type="molecule type" value="Genomic_DNA"/>
</dbReference>
<evidence type="ECO:0000313" key="10">
    <source>
        <dbReference type="EMBL" id="AUW92999.1"/>
    </source>
</evidence>
<keyword evidence="6 8" id="KW-0342">GTP-binding</keyword>
<keyword evidence="2 8" id="KW-0808">Transferase</keyword>
<protein>
    <recommendedName>
        <fullName evidence="8">Probable molybdenum cofactor guanylyltransferase</fullName>
        <shortName evidence="8">MoCo guanylyltransferase</shortName>
        <ecNumber evidence="8">2.7.7.77</ecNumber>
    </recommendedName>
    <alternativeName>
        <fullName evidence="8">GTP:molybdopterin guanylyltransferase</fullName>
    </alternativeName>
    <alternativeName>
        <fullName evidence="8">Mo-MPT guanylyltransferase</fullName>
    </alternativeName>
    <alternativeName>
        <fullName evidence="8">Molybdopterin guanylyltransferase</fullName>
    </alternativeName>
    <alternativeName>
        <fullName evidence="8">Molybdopterin-guanine dinucleotide synthase</fullName>
        <shortName evidence="8">MGD synthase</shortName>
    </alternativeName>
</protein>
<feature type="domain" description="MobA-like NTP transferase" evidence="9">
    <location>
        <begin position="7"/>
        <end position="156"/>
    </location>
</feature>
<dbReference type="SUPFAM" id="SSF53448">
    <property type="entry name" value="Nucleotide-diphospho-sugar transferases"/>
    <property type="match status" value="1"/>
</dbReference>
<comment type="domain">
    <text evidence="8">The N-terminal domain determines nucleotide recognition and specific binding, while the C-terminal domain determines the specific binding to the target protein.</text>
</comment>
<name>A0ABM6RNQ7_9FIRM</name>
<comment type="cofactor">
    <cofactor evidence="8">
        <name>Mg(2+)</name>
        <dbReference type="ChEBI" id="CHEBI:18420"/>
    </cofactor>
</comment>
<gene>
    <name evidence="8" type="primary">mobA</name>
    <name evidence="10" type="ORF">BXT84_02740</name>
</gene>
<dbReference type="HAMAP" id="MF_00316">
    <property type="entry name" value="MobA"/>
    <property type="match status" value="1"/>
</dbReference>
<evidence type="ECO:0000256" key="3">
    <source>
        <dbReference type="ARBA" id="ARBA00022723"/>
    </source>
</evidence>
<sequence>MTICVDGLVLAGGQSQRMGRDKAELLHPSGVTWAEYARHTLQQSGAQTIWISRPFGYQPRTFYDVVDNTPHPGPLGGIAQALTVSSADFLAVLATDLPFASPRLFAHLFSHLREADGIFPYWRQDRQPLAGYWSVHLLPALQQFLSHGGHKVQEFLASQRILWVLVPEPTWIVNINTPEDWAHWQSTSLPEGSVP</sequence>
<dbReference type="Pfam" id="PF12804">
    <property type="entry name" value="NTP_transf_3"/>
    <property type="match status" value="1"/>
</dbReference>
<proteinExistence type="inferred from homology"/>
<dbReference type="EC" id="2.7.7.77" evidence="8"/>
<evidence type="ECO:0000256" key="7">
    <source>
        <dbReference type="ARBA" id="ARBA00023150"/>
    </source>
</evidence>
<evidence type="ECO:0000256" key="1">
    <source>
        <dbReference type="ARBA" id="ARBA00022490"/>
    </source>
</evidence>
<comment type="caution">
    <text evidence="8">Lacks conserved residue(s) required for the propagation of feature annotation.</text>
</comment>
<dbReference type="InterPro" id="IPR013482">
    <property type="entry name" value="Molybde_CF_guanTrfase"/>
</dbReference>
<dbReference type="PANTHER" id="PTHR19136">
    <property type="entry name" value="MOLYBDENUM COFACTOR GUANYLYLTRANSFERASE"/>
    <property type="match status" value="1"/>
</dbReference>
<reference evidence="10 11" key="1">
    <citation type="journal article" date="2019" name="Sci. Rep.">
        <title>Sulfobacillus thermotolerans: new insights into resistance and metabolic capacities of acidophilic chemolithotrophs.</title>
        <authorList>
            <person name="Panyushkina A.E."/>
            <person name="Babenko V.V."/>
            <person name="Nikitina A.S."/>
            <person name="Selezneva O.V."/>
            <person name="Tsaplina I.A."/>
            <person name="Letarova M.A."/>
            <person name="Kostryukova E.S."/>
            <person name="Letarov A.V."/>
        </authorList>
    </citation>
    <scope>NUCLEOTIDE SEQUENCE [LARGE SCALE GENOMIC DNA]</scope>
    <source>
        <strain evidence="10 11">Kr1</strain>
    </source>
</reference>
<keyword evidence="5 8" id="KW-0460">Magnesium</keyword>
<dbReference type="CDD" id="cd02503">
    <property type="entry name" value="MobA"/>
    <property type="match status" value="1"/>
</dbReference>
<evidence type="ECO:0000256" key="5">
    <source>
        <dbReference type="ARBA" id="ARBA00022842"/>
    </source>
</evidence>
<comment type="subcellular location">
    <subcellularLocation>
        <location evidence="8">Cytoplasm</location>
    </subcellularLocation>
</comment>
<keyword evidence="4 8" id="KW-0547">Nucleotide-binding</keyword>
<dbReference type="InterPro" id="IPR025877">
    <property type="entry name" value="MobA-like_NTP_Trfase"/>
</dbReference>
<dbReference type="Gene3D" id="3.90.550.10">
    <property type="entry name" value="Spore Coat Polysaccharide Biosynthesis Protein SpsA, Chain A"/>
    <property type="match status" value="1"/>
</dbReference>
<dbReference type="Proteomes" id="UP000325292">
    <property type="component" value="Chromosome"/>
</dbReference>
<comment type="function">
    <text evidence="8">Transfers a GMP moiety from GTP to Mo-molybdopterin (Mo-MPT) cofactor (Moco or molybdenum cofactor) to form Mo-molybdopterin guanine dinucleotide (Mo-MGD) cofactor.</text>
</comment>